<evidence type="ECO:0000313" key="1">
    <source>
        <dbReference type="EMBL" id="GIX90172.1"/>
    </source>
</evidence>
<protein>
    <submittedName>
        <fullName evidence="1">Uncharacterized protein</fullName>
    </submittedName>
</protein>
<keyword evidence="2" id="KW-1185">Reference proteome</keyword>
<reference evidence="1 2" key="1">
    <citation type="submission" date="2021-06" db="EMBL/GenBank/DDBJ databases">
        <title>Caerostris extrusa draft genome.</title>
        <authorList>
            <person name="Kono N."/>
            <person name="Arakawa K."/>
        </authorList>
    </citation>
    <scope>NUCLEOTIDE SEQUENCE [LARGE SCALE GENOMIC DNA]</scope>
</reference>
<gene>
    <name evidence="1" type="ORF">CEXT_226231</name>
</gene>
<evidence type="ECO:0000313" key="2">
    <source>
        <dbReference type="Proteomes" id="UP001054945"/>
    </source>
</evidence>
<sequence>MGDQFSLLNHSVVDLQAKLIAISCWNSCFGSPVDFRAEGFQTFVYRQLIIITTSITTIITIKITTTGMTEGTNLMRSSVDGSSIVIV</sequence>
<dbReference type="EMBL" id="BPLR01021480">
    <property type="protein sequence ID" value="GIX90172.1"/>
    <property type="molecule type" value="Genomic_DNA"/>
</dbReference>
<accession>A0AAV4NZ03</accession>
<dbReference type="AlphaFoldDB" id="A0AAV4NZ03"/>
<proteinExistence type="predicted"/>
<name>A0AAV4NZ03_CAEEX</name>
<organism evidence="1 2">
    <name type="scientific">Caerostris extrusa</name>
    <name type="common">Bark spider</name>
    <name type="synonym">Caerostris bankana</name>
    <dbReference type="NCBI Taxonomy" id="172846"/>
    <lineage>
        <taxon>Eukaryota</taxon>
        <taxon>Metazoa</taxon>
        <taxon>Ecdysozoa</taxon>
        <taxon>Arthropoda</taxon>
        <taxon>Chelicerata</taxon>
        <taxon>Arachnida</taxon>
        <taxon>Araneae</taxon>
        <taxon>Araneomorphae</taxon>
        <taxon>Entelegynae</taxon>
        <taxon>Araneoidea</taxon>
        <taxon>Araneidae</taxon>
        <taxon>Caerostris</taxon>
    </lineage>
</organism>
<dbReference type="Proteomes" id="UP001054945">
    <property type="component" value="Unassembled WGS sequence"/>
</dbReference>
<comment type="caution">
    <text evidence="1">The sequence shown here is derived from an EMBL/GenBank/DDBJ whole genome shotgun (WGS) entry which is preliminary data.</text>
</comment>